<organism evidence="2 3">
    <name type="scientific">Portunus trituberculatus</name>
    <name type="common">Swimming crab</name>
    <name type="synonym">Neptunus trituberculatus</name>
    <dbReference type="NCBI Taxonomy" id="210409"/>
    <lineage>
        <taxon>Eukaryota</taxon>
        <taxon>Metazoa</taxon>
        <taxon>Ecdysozoa</taxon>
        <taxon>Arthropoda</taxon>
        <taxon>Crustacea</taxon>
        <taxon>Multicrustacea</taxon>
        <taxon>Malacostraca</taxon>
        <taxon>Eumalacostraca</taxon>
        <taxon>Eucarida</taxon>
        <taxon>Decapoda</taxon>
        <taxon>Pleocyemata</taxon>
        <taxon>Brachyura</taxon>
        <taxon>Eubrachyura</taxon>
        <taxon>Portunoidea</taxon>
        <taxon>Portunidae</taxon>
        <taxon>Portuninae</taxon>
        <taxon>Portunus</taxon>
    </lineage>
</organism>
<reference evidence="2 3" key="1">
    <citation type="submission" date="2019-05" db="EMBL/GenBank/DDBJ databases">
        <title>Another draft genome of Portunus trituberculatus and its Hox gene families provides insights of decapod evolution.</title>
        <authorList>
            <person name="Jeong J.-H."/>
            <person name="Song I."/>
            <person name="Kim S."/>
            <person name="Choi T."/>
            <person name="Kim D."/>
            <person name="Ryu S."/>
            <person name="Kim W."/>
        </authorList>
    </citation>
    <scope>NUCLEOTIDE SEQUENCE [LARGE SCALE GENOMIC DNA]</scope>
    <source>
        <tissue evidence="2">Muscle</tissue>
    </source>
</reference>
<protein>
    <submittedName>
        <fullName evidence="2">Uncharacterized protein</fullName>
    </submittedName>
</protein>
<dbReference type="EMBL" id="VSRR010151897">
    <property type="protein sequence ID" value="MPD06571.1"/>
    <property type="molecule type" value="Genomic_DNA"/>
</dbReference>
<evidence type="ECO:0000256" key="1">
    <source>
        <dbReference type="SAM" id="MobiDB-lite"/>
    </source>
</evidence>
<accession>A0A5B7KCG6</accession>
<dbReference type="AlphaFoldDB" id="A0A5B7KCG6"/>
<gene>
    <name evidence="2" type="ORF">E2C01_102388</name>
</gene>
<sequence>MVPHKSGPTSECRSRREELPVTLSQSPRPGSLPLHRLSQNQLLCQ</sequence>
<evidence type="ECO:0000313" key="3">
    <source>
        <dbReference type="Proteomes" id="UP000324222"/>
    </source>
</evidence>
<feature type="region of interest" description="Disordered" evidence="1">
    <location>
        <begin position="1"/>
        <end position="45"/>
    </location>
</feature>
<proteinExistence type="predicted"/>
<comment type="caution">
    <text evidence="2">The sequence shown here is derived from an EMBL/GenBank/DDBJ whole genome shotgun (WGS) entry which is preliminary data.</text>
</comment>
<dbReference type="Proteomes" id="UP000324222">
    <property type="component" value="Unassembled WGS sequence"/>
</dbReference>
<name>A0A5B7KCG6_PORTR</name>
<evidence type="ECO:0000313" key="2">
    <source>
        <dbReference type="EMBL" id="MPD06571.1"/>
    </source>
</evidence>
<keyword evidence="3" id="KW-1185">Reference proteome</keyword>